<evidence type="ECO:0000256" key="1">
    <source>
        <dbReference type="SAM" id="MobiDB-lite"/>
    </source>
</evidence>
<dbReference type="Proteomes" id="UP000293360">
    <property type="component" value="Unassembled WGS sequence"/>
</dbReference>
<name>A0A4Q4THH1_9PEZI</name>
<comment type="caution">
    <text evidence="2">The sequence shown here is derived from an EMBL/GenBank/DDBJ whole genome shotgun (WGS) entry which is preliminary data.</text>
</comment>
<feature type="region of interest" description="Disordered" evidence="1">
    <location>
        <begin position="1"/>
        <end position="64"/>
    </location>
</feature>
<dbReference type="AlphaFoldDB" id="A0A4Q4THH1"/>
<evidence type="ECO:0000313" key="3">
    <source>
        <dbReference type="Proteomes" id="UP000293360"/>
    </source>
</evidence>
<feature type="compositionally biased region" description="Low complexity" evidence="1">
    <location>
        <begin position="13"/>
        <end position="25"/>
    </location>
</feature>
<accession>A0A4Q4THH1</accession>
<proteinExistence type="predicted"/>
<gene>
    <name evidence="2" type="ORF">DL764_003206</name>
</gene>
<protein>
    <submittedName>
        <fullName evidence="2">Uncharacterized protein</fullName>
    </submittedName>
</protein>
<sequence length="112" mass="11449">MSGSNIPLSEAASTTSPTSIPSSSPDGRPPAQKSLAPRLPEGLESSTISTSLSTGTRNVGRHSATSALGAYQRVSDGELEATHTSSIGKHVAWGATPTCPLGTQQRVTMSSR</sequence>
<feature type="compositionally biased region" description="Low complexity" evidence="1">
    <location>
        <begin position="42"/>
        <end position="56"/>
    </location>
</feature>
<dbReference type="OrthoDB" id="10558851at2759"/>
<reference evidence="2 3" key="1">
    <citation type="submission" date="2018-06" db="EMBL/GenBank/DDBJ databases">
        <title>Complete Genomes of Monosporascus.</title>
        <authorList>
            <person name="Robinson A.J."/>
            <person name="Natvig D.O."/>
        </authorList>
    </citation>
    <scope>NUCLEOTIDE SEQUENCE [LARGE SCALE GENOMIC DNA]</scope>
    <source>
        <strain evidence="2 3">CBS 110550</strain>
    </source>
</reference>
<organism evidence="2 3">
    <name type="scientific">Monosporascus ibericus</name>
    <dbReference type="NCBI Taxonomy" id="155417"/>
    <lineage>
        <taxon>Eukaryota</taxon>
        <taxon>Fungi</taxon>
        <taxon>Dikarya</taxon>
        <taxon>Ascomycota</taxon>
        <taxon>Pezizomycotina</taxon>
        <taxon>Sordariomycetes</taxon>
        <taxon>Xylariomycetidae</taxon>
        <taxon>Xylariales</taxon>
        <taxon>Xylariales incertae sedis</taxon>
        <taxon>Monosporascus</taxon>
    </lineage>
</organism>
<evidence type="ECO:0000313" key="2">
    <source>
        <dbReference type="EMBL" id="RYP06361.1"/>
    </source>
</evidence>
<keyword evidence="3" id="KW-1185">Reference proteome</keyword>
<dbReference type="EMBL" id="QJNU01000134">
    <property type="protein sequence ID" value="RYP06361.1"/>
    <property type="molecule type" value="Genomic_DNA"/>
</dbReference>